<evidence type="ECO:0000313" key="3">
    <source>
        <dbReference type="Proteomes" id="UP000202922"/>
    </source>
</evidence>
<organism evidence="2 3">
    <name type="scientific">Actibacterium lipolyticum</name>
    <dbReference type="NCBI Taxonomy" id="1524263"/>
    <lineage>
        <taxon>Bacteria</taxon>
        <taxon>Pseudomonadati</taxon>
        <taxon>Pseudomonadota</taxon>
        <taxon>Alphaproteobacteria</taxon>
        <taxon>Rhodobacterales</taxon>
        <taxon>Roseobacteraceae</taxon>
        <taxon>Actibacterium</taxon>
    </lineage>
</organism>
<dbReference type="PANTHER" id="PTHR12788:SF10">
    <property type="entry name" value="PROTEIN-TYROSINE SULFOTRANSFERASE"/>
    <property type="match status" value="1"/>
</dbReference>
<dbReference type="PANTHER" id="PTHR12788">
    <property type="entry name" value="PROTEIN-TYROSINE SULFOTRANSFERASE 2"/>
    <property type="match status" value="1"/>
</dbReference>
<dbReference type="SUPFAM" id="SSF52540">
    <property type="entry name" value="P-loop containing nucleoside triphosphate hydrolases"/>
    <property type="match status" value="1"/>
</dbReference>
<dbReference type="GO" id="GO:0008476">
    <property type="term" value="F:protein-tyrosine sulfotransferase activity"/>
    <property type="evidence" value="ECO:0007669"/>
    <property type="project" value="InterPro"/>
</dbReference>
<keyword evidence="3" id="KW-1185">Reference proteome</keyword>
<protein>
    <recommendedName>
        <fullName evidence="4">Sulfotransferase</fullName>
    </recommendedName>
</protein>
<evidence type="ECO:0000313" key="2">
    <source>
        <dbReference type="EMBL" id="SMX51195.1"/>
    </source>
</evidence>
<dbReference type="InterPro" id="IPR026634">
    <property type="entry name" value="TPST-like"/>
</dbReference>
<accession>A0A238L7X9</accession>
<dbReference type="InterPro" id="IPR027417">
    <property type="entry name" value="P-loop_NTPase"/>
</dbReference>
<dbReference type="RefSeq" id="WP_093968893.1">
    <property type="nucleotide sequence ID" value="NZ_FXYE01000005.1"/>
</dbReference>
<name>A0A238L7X9_9RHOB</name>
<dbReference type="EMBL" id="FXYE01000005">
    <property type="protein sequence ID" value="SMX51195.1"/>
    <property type="molecule type" value="Genomic_DNA"/>
</dbReference>
<evidence type="ECO:0000256" key="1">
    <source>
        <dbReference type="ARBA" id="ARBA00022679"/>
    </source>
</evidence>
<keyword evidence="1" id="KW-0808">Transferase</keyword>
<sequence>MQEKNVIFLICNHRSGSTMLQQILGSHSQIGLLASPWFLFSLSYGLRDLDLDDLGISAEYNTVVANKNLHAFLENFDEGEELYFEAANKFAMHLYQKAMAKTGRDHFLDKNIRYHMIYDQMVRILPEAKYLLLVRNPAAQFAGMLKWFGEDTSVLKGRRADLFDAYTNIKNLYAADDFKGLRIRYEDFVASPETSLKTLYDYLELDFENTLTYGDAIKEKSDTEISGFGDVTSLRQNNKPNTDYISKWVKYLDTDKKKFLMQKWLRWAGPELFEPLGYDYEQTLAAAPTDFETLPEFETQWQELTGNV</sequence>
<proteinExistence type="predicted"/>
<gene>
    <name evidence="2" type="ORF">COL8621_03725</name>
</gene>
<evidence type="ECO:0008006" key="4">
    <source>
        <dbReference type="Google" id="ProtNLM"/>
    </source>
</evidence>
<dbReference type="Gene3D" id="3.40.50.300">
    <property type="entry name" value="P-loop containing nucleotide triphosphate hydrolases"/>
    <property type="match status" value="1"/>
</dbReference>
<reference evidence="3" key="1">
    <citation type="submission" date="2017-05" db="EMBL/GenBank/DDBJ databases">
        <authorList>
            <person name="Rodrigo-Torres L."/>
            <person name="Arahal R. D."/>
            <person name="Lucena T."/>
        </authorList>
    </citation>
    <scope>NUCLEOTIDE SEQUENCE [LARGE SCALE GENOMIC DNA]</scope>
    <source>
        <strain evidence="3">CECT 8621</strain>
    </source>
</reference>
<dbReference type="Proteomes" id="UP000202922">
    <property type="component" value="Unassembled WGS sequence"/>
</dbReference>
<dbReference type="OrthoDB" id="9777890at2"/>
<dbReference type="AlphaFoldDB" id="A0A238L7X9"/>
<dbReference type="Pfam" id="PF13469">
    <property type="entry name" value="Sulfotransfer_3"/>
    <property type="match status" value="1"/>
</dbReference>